<dbReference type="EMBL" id="CCKQ01016116">
    <property type="protein sequence ID" value="CDW87991.1"/>
    <property type="molecule type" value="Genomic_DNA"/>
</dbReference>
<name>A0A078B0Y9_STYLE</name>
<evidence type="ECO:0000313" key="1">
    <source>
        <dbReference type="EMBL" id="CDW87991.1"/>
    </source>
</evidence>
<gene>
    <name evidence="1" type="primary">Contig14186.g15120</name>
    <name evidence="1" type="ORF">STYLEM_17106</name>
</gene>
<dbReference type="Proteomes" id="UP000039865">
    <property type="component" value="Unassembled WGS sequence"/>
</dbReference>
<sequence>MVMLFMSFGYGDEIVPSEAVSVKEIMKSVIESLPVGKGGYSFSNFETVVYDQCGNSRSIVLNGDSSTLDQYDEDLNIVEEKKYLREPLFQTINDSCF</sequence>
<reference evidence="1 2" key="1">
    <citation type="submission" date="2014-06" db="EMBL/GenBank/DDBJ databases">
        <authorList>
            <person name="Swart Estienne"/>
        </authorList>
    </citation>
    <scope>NUCLEOTIDE SEQUENCE [LARGE SCALE GENOMIC DNA]</scope>
    <source>
        <strain evidence="1 2">130c</strain>
    </source>
</reference>
<organism evidence="1 2">
    <name type="scientific">Stylonychia lemnae</name>
    <name type="common">Ciliate</name>
    <dbReference type="NCBI Taxonomy" id="5949"/>
    <lineage>
        <taxon>Eukaryota</taxon>
        <taxon>Sar</taxon>
        <taxon>Alveolata</taxon>
        <taxon>Ciliophora</taxon>
        <taxon>Intramacronucleata</taxon>
        <taxon>Spirotrichea</taxon>
        <taxon>Stichotrichia</taxon>
        <taxon>Sporadotrichida</taxon>
        <taxon>Oxytrichidae</taxon>
        <taxon>Stylonychinae</taxon>
        <taxon>Stylonychia</taxon>
    </lineage>
</organism>
<keyword evidence="2" id="KW-1185">Reference proteome</keyword>
<accession>A0A078B0Y9</accession>
<dbReference type="InParanoid" id="A0A078B0Y9"/>
<evidence type="ECO:0000313" key="2">
    <source>
        <dbReference type="Proteomes" id="UP000039865"/>
    </source>
</evidence>
<protein>
    <submittedName>
        <fullName evidence="1">Uncharacterized protein</fullName>
    </submittedName>
</protein>
<dbReference type="AlphaFoldDB" id="A0A078B0Y9"/>
<proteinExistence type="predicted"/>